<evidence type="ECO:0000313" key="1">
    <source>
        <dbReference type="EMBL" id="MCL7042171.1"/>
    </source>
</evidence>
<keyword evidence="2" id="KW-1185">Reference proteome</keyword>
<proteinExistence type="predicted"/>
<organism evidence="1 2">
    <name type="scientific">Papaver nudicaule</name>
    <name type="common">Iceland poppy</name>
    <dbReference type="NCBI Taxonomy" id="74823"/>
    <lineage>
        <taxon>Eukaryota</taxon>
        <taxon>Viridiplantae</taxon>
        <taxon>Streptophyta</taxon>
        <taxon>Embryophyta</taxon>
        <taxon>Tracheophyta</taxon>
        <taxon>Spermatophyta</taxon>
        <taxon>Magnoliopsida</taxon>
        <taxon>Ranunculales</taxon>
        <taxon>Papaveraceae</taxon>
        <taxon>Papaveroideae</taxon>
        <taxon>Papaver</taxon>
    </lineage>
</organism>
<protein>
    <submittedName>
        <fullName evidence="1">Uncharacterized protein</fullName>
    </submittedName>
</protein>
<dbReference type="Proteomes" id="UP001177140">
    <property type="component" value="Unassembled WGS sequence"/>
</dbReference>
<accession>A0AA41VJ03</accession>
<feature type="non-terminal residue" evidence="1">
    <location>
        <position position="1"/>
    </location>
</feature>
<dbReference type="AlphaFoldDB" id="A0AA41VJ03"/>
<sequence length="51" mass="5953">SFFWDDIITQMPTFHDLRRLSVSSKLSCIMSRALIHFLFKLPNLESVVIAQ</sequence>
<name>A0AA41VJ03_PAPNU</name>
<dbReference type="EMBL" id="JAJJMA010232180">
    <property type="protein sequence ID" value="MCL7042171.1"/>
    <property type="molecule type" value="Genomic_DNA"/>
</dbReference>
<reference evidence="1" key="1">
    <citation type="submission" date="2022-03" db="EMBL/GenBank/DDBJ databases">
        <title>A functionally conserved STORR gene fusion in Papaver species that diverged 16.8 million years ago.</title>
        <authorList>
            <person name="Catania T."/>
        </authorList>
    </citation>
    <scope>NUCLEOTIDE SEQUENCE</scope>
    <source>
        <strain evidence="1">S-191538</strain>
    </source>
</reference>
<gene>
    <name evidence="1" type="ORF">MKW94_027292</name>
</gene>
<feature type="non-terminal residue" evidence="1">
    <location>
        <position position="51"/>
    </location>
</feature>
<comment type="caution">
    <text evidence="1">The sequence shown here is derived from an EMBL/GenBank/DDBJ whole genome shotgun (WGS) entry which is preliminary data.</text>
</comment>
<evidence type="ECO:0000313" key="2">
    <source>
        <dbReference type="Proteomes" id="UP001177140"/>
    </source>
</evidence>